<evidence type="ECO:0000256" key="13">
    <source>
        <dbReference type="SAM" id="MobiDB-lite"/>
    </source>
</evidence>
<dbReference type="PROSITE" id="PS50022">
    <property type="entry name" value="FA58C_3"/>
    <property type="match status" value="1"/>
</dbReference>
<evidence type="ECO:0000256" key="11">
    <source>
        <dbReference type="ARBA" id="ARBA00023180"/>
    </source>
</evidence>
<dbReference type="CDD" id="cd05051">
    <property type="entry name" value="PTKc_DDR"/>
    <property type="match status" value="1"/>
</dbReference>
<dbReference type="Gene3D" id="2.60.120.260">
    <property type="entry name" value="Galactose-binding domain-like"/>
    <property type="match status" value="1"/>
</dbReference>
<dbReference type="GO" id="GO:0005524">
    <property type="term" value="F:ATP binding"/>
    <property type="evidence" value="ECO:0007669"/>
    <property type="project" value="UniProtKB-KW"/>
</dbReference>
<feature type="region of interest" description="Disordered" evidence="13">
    <location>
        <begin position="577"/>
        <end position="613"/>
    </location>
</feature>
<accession>A0AAW2IEP9</accession>
<dbReference type="InterPro" id="IPR008979">
    <property type="entry name" value="Galactose-bd-like_sf"/>
</dbReference>
<keyword evidence="2" id="KW-1003">Cell membrane</keyword>
<feature type="domain" description="Protein kinase" evidence="16">
    <location>
        <begin position="636"/>
        <end position="919"/>
    </location>
</feature>
<keyword evidence="8 14" id="KW-0472">Membrane</keyword>
<dbReference type="Pfam" id="PF00754">
    <property type="entry name" value="F5_F8_type_C"/>
    <property type="match status" value="1"/>
</dbReference>
<dbReference type="EMBL" id="JARGDH010000001">
    <property type="protein sequence ID" value="KAL0280487.1"/>
    <property type="molecule type" value="Genomic_DNA"/>
</dbReference>
<sequence length="930" mass="105498">MNIPAIFILTCLLWVESCHALDTSQCIAPLGMESGAIRDDDITASSSFDSSNVGPQHGRVRTENHGGAWCPKEQITTTPKEWLEIDLHAVHVITAAETQGRFGNGQGQEFAEAYLLEYWRPKIGKWIRYRDIRGEEVILGNRNTYLEAKRELDPPVWASKVRFLPFSYHRRTVCMRVEIYGCYWNDGIVSYSMPQGDKRGPDWEFFDATYDGHWDGDLLQRGLGLLTDGKVGPENFRMGYYERSQSWVAWKNDTRNGQPIEITFEFDRVREFTAVHIYCNNEFTRDVQVFAEAKITFSVGGKYYPGEPITYSYMEDRIFENPRNVSIKLHHRVGQFVKIQLYFAAKWIMISEVTFESDVAHGNFSTEPPPAQETPVQSDVYVEHNKELNGLGPEIPISTANQEESTYMAVIIGVLMAVILLLAVAIFLIISRHRQRKCFASPLGNKSGLPNGNHQRVSLGSDCGTVEKGGTVVSYGGKVVDDNYNQSQRCMGTMASTTMSTLPPPPSDHNMLLKLDDYQEPYQALKYAPYYSYSTVVMEMRDILNKGSVSHSDNYDYAVPEFGMPLLGHDATLQHPMMGSVNSDKDSLFSKISTNSKGSKSEEGKGKKSPSQQEVLTALKRRLEQTAVPEFPRHRLRMLSKLSEGAFGTVYVAEADGIPEYSSMTSLGKRLVAVKFLLQDASEKEKMDFHRDIRILAALEDPNIARVLGMCSHEEPLCVIMEYLDHGDLNQFLRNHVHAEGTRTLALGVKTLSFNCLLYIASQIASGMRYLETLNFVHRDLATRNCLIGKAYQVKISDFGTDNELYAADYYKVDGSLALPIRWMAWESICMGKYTTKSDVWAFAVTLWEILNLGRRMPYETMTDSEVVDNLSHLHMNDGQFAYLPRPTTSTKDLYDLMCECWRRNDTERPSFREIHLFLQRKNLGYAPIS</sequence>
<name>A0AAW2IEP9_9NEOP</name>
<keyword evidence="7 14" id="KW-1133">Transmembrane helix</keyword>
<dbReference type="Pfam" id="PF21114">
    <property type="entry name" value="DDR1-2_DS-like"/>
    <property type="match status" value="1"/>
</dbReference>
<evidence type="ECO:0000256" key="8">
    <source>
        <dbReference type="ARBA" id="ARBA00023136"/>
    </source>
</evidence>
<evidence type="ECO:0000256" key="4">
    <source>
        <dbReference type="ARBA" id="ARBA00022729"/>
    </source>
</evidence>
<evidence type="ECO:0008006" key="19">
    <source>
        <dbReference type="Google" id="ProtNLM"/>
    </source>
</evidence>
<keyword evidence="11" id="KW-0325">Glycoprotein</keyword>
<evidence type="ECO:0000259" key="16">
    <source>
        <dbReference type="PROSITE" id="PS50011"/>
    </source>
</evidence>
<dbReference type="GO" id="GO:0005518">
    <property type="term" value="F:collagen binding"/>
    <property type="evidence" value="ECO:0007669"/>
    <property type="project" value="TreeGrafter"/>
</dbReference>
<dbReference type="SUPFAM" id="SSF49785">
    <property type="entry name" value="Galactose-binding domain-like"/>
    <property type="match status" value="1"/>
</dbReference>
<evidence type="ECO:0000256" key="14">
    <source>
        <dbReference type="SAM" id="Phobius"/>
    </source>
</evidence>
<dbReference type="InterPro" id="IPR048525">
    <property type="entry name" value="DDR1-2_DS-like"/>
</dbReference>
<dbReference type="InterPro" id="IPR001245">
    <property type="entry name" value="Ser-Thr/Tyr_kinase_cat_dom"/>
</dbReference>
<evidence type="ECO:0000256" key="7">
    <source>
        <dbReference type="ARBA" id="ARBA00022989"/>
    </source>
</evidence>
<dbReference type="Gene3D" id="3.30.200.20">
    <property type="entry name" value="Phosphorylase Kinase, domain 1"/>
    <property type="match status" value="1"/>
</dbReference>
<protein>
    <recommendedName>
        <fullName evidence="19">Discoidin domain-containing receptor 2-like</fullName>
    </recommendedName>
</protein>
<dbReference type="CDD" id="cd00057">
    <property type="entry name" value="FA58C"/>
    <property type="match status" value="1"/>
</dbReference>
<feature type="region of interest" description="Disordered" evidence="13">
    <location>
        <begin position="46"/>
        <end position="72"/>
    </location>
</feature>
<evidence type="ECO:0000256" key="6">
    <source>
        <dbReference type="ARBA" id="ARBA00022840"/>
    </source>
</evidence>
<comment type="similarity">
    <text evidence="12">Belongs to the protein kinase superfamily. Tyr protein kinase family. Insulin receptor subfamily.</text>
</comment>
<comment type="caution">
    <text evidence="18">The sequence shown here is derived from an EMBL/GenBank/DDBJ whole genome shotgun (WGS) entry which is preliminary data.</text>
</comment>
<dbReference type="GO" id="GO:0051897">
    <property type="term" value="P:positive regulation of phosphatidylinositol 3-kinase/protein kinase B signal transduction"/>
    <property type="evidence" value="ECO:0007669"/>
    <property type="project" value="TreeGrafter"/>
</dbReference>
<keyword evidence="10" id="KW-0675">Receptor</keyword>
<dbReference type="PROSITE" id="PS00109">
    <property type="entry name" value="PROTEIN_KINASE_TYR"/>
    <property type="match status" value="1"/>
</dbReference>
<dbReference type="SUPFAM" id="SSF56112">
    <property type="entry name" value="Protein kinase-like (PK-like)"/>
    <property type="match status" value="1"/>
</dbReference>
<evidence type="ECO:0000256" key="10">
    <source>
        <dbReference type="ARBA" id="ARBA00023170"/>
    </source>
</evidence>
<dbReference type="Pfam" id="PF07714">
    <property type="entry name" value="PK_Tyr_Ser-Thr"/>
    <property type="match status" value="1"/>
</dbReference>
<feature type="domain" description="F5/8 type C" evidence="17">
    <location>
        <begin position="26"/>
        <end position="182"/>
    </location>
</feature>
<evidence type="ECO:0000256" key="3">
    <source>
        <dbReference type="ARBA" id="ARBA00022692"/>
    </source>
</evidence>
<dbReference type="SMART" id="SM00231">
    <property type="entry name" value="FA58C"/>
    <property type="match status" value="1"/>
</dbReference>
<dbReference type="InterPro" id="IPR050122">
    <property type="entry name" value="RTK"/>
</dbReference>
<dbReference type="PRINTS" id="PR00109">
    <property type="entry name" value="TYRKINASE"/>
</dbReference>
<dbReference type="PROSITE" id="PS50011">
    <property type="entry name" value="PROTEIN_KINASE_DOM"/>
    <property type="match status" value="1"/>
</dbReference>
<evidence type="ECO:0000256" key="9">
    <source>
        <dbReference type="ARBA" id="ARBA00023157"/>
    </source>
</evidence>
<dbReference type="Gene3D" id="1.10.510.10">
    <property type="entry name" value="Transferase(Phosphotransferase) domain 1"/>
    <property type="match status" value="1"/>
</dbReference>
<evidence type="ECO:0000256" key="2">
    <source>
        <dbReference type="ARBA" id="ARBA00022475"/>
    </source>
</evidence>
<gene>
    <name evidence="18" type="ORF">PYX00_001761</name>
</gene>
<dbReference type="InterPro" id="IPR000421">
    <property type="entry name" value="FA58C"/>
</dbReference>
<dbReference type="GO" id="GO:0043235">
    <property type="term" value="C:receptor complex"/>
    <property type="evidence" value="ECO:0007669"/>
    <property type="project" value="TreeGrafter"/>
</dbReference>
<dbReference type="InterPro" id="IPR011009">
    <property type="entry name" value="Kinase-like_dom_sf"/>
</dbReference>
<dbReference type="SMART" id="SM00219">
    <property type="entry name" value="TyrKc"/>
    <property type="match status" value="1"/>
</dbReference>
<dbReference type="PANTHER" id="PTHR24416:SF579">
    <property type="entry name" value="DISCOIDIN DOMAIN-CONTAINING RECEPTOR 2-LIKE PROTEIN"/>
    <property type="match status" value="1"/>
</dbReference>
<organism evidence="18">
    <name type="scientific">Menopon gallinae</name>
    <name type="common">poultry shaft louse</name>
    <dbReference type="NCBI Taxonomy" id="328185"/>
    <lineage>
        <taxon>Eukaryota</taxon>
        <taxon>Metazoa</taxon>
        <taxon>Ecdysozoa</taxon>
        <taxon>Arthropoda</taxon>
        <taxon>Hexapoda</taxon>
        <taxon>Insecta</taxon>
        <taxon>Pterygota</taxon>
        <taxon>Neoptera</taxon>
        <taxon>Paraneoptera</taxon>
        <taxon>Psocodea</taxon>
        <taxon>Troctomorpha</taxon>
        <taxon>Phthiraptera</taxon>
        <taxon>Amblycera</taxon>
        <taxon>Menoponidae</taxon>
        <taxon>Menopon</taxon>
    </lineage>
</organism>
<dbReference type="AlphaFoldDB" id="A0AAW2IEP9"/>
<keyword evidence="3 14" id="KW-0812">Transmembrane</keyword>
<keyword evidence="5" id="KW-0547">Nucleotide-binding</keyword>
<proteinExistence type="inferred from homology"/>
<dbReference type="InterPro" id="IPR020635">
    <property type="entry name" value="Tyr_kinase_cat_dom"/>
</dbReference>
<dbReference type="FunFam" id="2.60.120.260:FF:000007">
    <property type="entry name" value="Discoidin domain receptor tyrosine kinase 1"/>
    <property type="match status" value="1"/>
</dbReference>
<dbReference type="GO" id="GO:0038062">
    <property type="term" value="F:protein tyrosine kinase collagen receptor activity"/>
    <property type="evidence" value="ECO:0007669"/>
    <property type="project" value="TreeGrafter"/>
</dbReference>
<dbReference type="InterPro" id="IPR008266">
    <property type="entry name" value="Tyr_kinase_AS"/>
</dbReference>
<keyword evidence="9" id="KW-1015">Disulfide bond</keyword>
<dbReference type="FunFam" id="1.10.510.10:FF:000053">
    <property type="entry name" value="Epithelial discoidin domain-containing receptor 1"/>
    <property type="match status" value="1"/>
</dbReference>
<evidence type="ECO:0000256" key="15">
    <source>
        <dbReference type="SAM" id="SignalP"/>
    </source>
</evidence>
<comment type="subcellular location">
    <subcellularLocation>
        <location evidence="1">Cell membrane</location>
        <topology evidence="1">Single-pass type I membrane protein</topology>
    </subcellularLocation>
</comment>
<evidence type="ECO:0000259" key="17">
    <source>
        <dbReference type="PROSITE" id="PS50022"/>
    </source>
</evidence>
<dbReference type="InterPro" id="IPR000719">
    <property type="entry name" value="Prot_kinase_dom"/>
</dbReference>
<evidence type="ECO:0000256" key="1">
    <source>
        <dbReference type="ARBA" id="ARBA00004251"/>
    </source>
</evidence>
<evidence type="ECO:0000256" key="12">
    <source>
        <dbReference type="ARBA" id="ARBA00061639"/>
    </source>
</evidence>
<feature type="chain" id="PRO_5043833953" description="Discoidin domain-containing receptor 2-like" evidence="15">
    <location>
        <begin position="21"/>
        <end position="930"/>
    </location>
</feature>
<dbReference type="Gene3D" id="2.60.120.1190">
    <property type="match status" value="1"/>
</dbReference>
<dbReference type="GO" id="GO:0005886">
    <property type="term" value="C:plasma membrane"/>
    <property type="evidence" value="ECO:0007669"/>
    <property type="project" value="UniProtKB-SubCell"/>
</dbReference>
<reference evidence="18" key="1">
    <citation type="journal article" date="2024" name="Gigascience">
        <title>Chromosome-level genome of the poultry shaft louse Menopon gallinae provides insight into the host-switching and adaptive evolution of parasitic lice.</title>
        <authorList>
            <person name="Xu Y."/>
            <person name="Ma L."/>
            <person name="Liu S."/>
            <person name="Liang Y."/>
            <person name="Liu Q."/>
            <person name="He Z."/>
            <person name="Tian L."/>
            <person name="Duan Y."/>
            <person name="Cai W."/>
            <person name="Li H."/>
            <person name="Song F."/>
        </authorList>
    </citation>
    <scope>NUCLEOTIDE SEQUENCE</scope>
    <source>
        <strain evidence="18">Cailab_2023a</strain>
    </source>
</reference>
<dbReference type="PANTHER" id="PTHR24416">
    <property type="entry name" value="TYROSINE-PROTEIN KINASE RECEPTOR"/>
    <property type="match status" value="1"/>
</dbReference>
<keyword evidence="4 15" id="KW-0732">Signal</keyword>
<evidence type="ECO:0000256" key="5">
    <source>
        <dbReference type="ARBA" id="ARBA00022741"/>
    </source>
</evidence>
<evidence type="ECO:0000313" key="18">
    <source>
        <dbReference type="EMBL" id="KAL0280487.1"/>
    </source>
</evidence>
<dbReference type="GO" id="GO:0048680">
    <property type="term" value="P:positive regulation of axon regeneration"/>
    <property type="evidence" value="ECO:0007669"/>
    <property type="project" value="UniProtKB-ARBA"/>
</dbReference>
<keyword evidence="6" id="KW-0067">ATP-binding</keyword>
<feature type="transmembrane region" description="Helical" evidence="14">
    <location>
        <begin position="407"/>
        <end position="430"/>
    </location>
</feature>
<feature type="signal peptide" evidence="15">
    <location>
        <begin position="1"/>
        <end position="20"/>
    </location>
</feature>
<dbReference type="PROSITE" id="PS01286">
    <property type="entry name" value="FA58C_2"/>
    <property type="match status" value="1"/>
</dbReference>